<protein>
    <submittedName>
        <fullName evidence="3">Gfo/Idh/MocA family oxidoreductase</fullName>
    </submittedName>
</protein>
<dbReference type="EMBL" id="DXAY01000001">
    <property type="protein sequence ID" value="HIZ73623.1"/>
    <property type="molecule type" value="Genomic_DNA"/>
</dbReference>
<evidence type="ECO:0000259" key="2">
    <source>
        <dbReference type="Pfam" id="PF22725"/>
    </source>
</evidence>
<feature type="domain" description="Gfo/Idh/MocA-like oxidoreductase N-terminal" evidence="1">
    <location>
        <begin position="2"/>
        <end position="118"/>
    </location>
</feature>
<gene>
    <name evidence="3" type="ORF">H9723_00050</name>
</gene>
<feature type="domain" description="GFO/IDH/MocA-like oxidoreductase" evidence="2">
    <location>
        <begin position="138"/>
        <end position="246"/>
    </location>
</feature>
<dbReference type="Proteomes" id="UP000824116">
    <property type="component" value="Unassembled WGS sequence"/>
</dbReference>
<dbReference type="SUPFAM" id="SSF51735">
    <property type="entry name" value="NAD(P)-binding Rossmann-fold domains"/>
    <property type="match status" value="1"/>
</dbReference>
<reference evidence="3" key="1">
    <citation type="journal article" date="2021" name="PeerJ">
        <title>Extensive microbial diversity within the chicken gut microbiome revealed by metagenomics and culture.</title>
        <authorList>
            <person name="Gilroy R."/>
            <person name="Ravi A."/>
            <person name="Getino M."/>
            <person name="Pursley I."/>
            <person name="Horton D.L."/>
            <person name="Alikhan N.F."/>
            <person name="Baker D."/>
            <person name="Gharbi K."/>
            <person name="Hall N."/>
            <person name="Watson M."/>
            <person name="Adriaenssens E.M."/>
            <person name="Foster-Nyarko E."/>
            <person name="Jarju S."/>
            <person name="Secka A."/>
            <person name="Antonio M."/>
            <person name="Oren A."/>
            <person name="Chaudhuri R.R."/>
            <person name="La Ragione R."/>
            <person name="Hildebrand F."/>
            <person name="Pallen M.J."/>
        </authorList>
    </citation>
    <scope>NUCLEOTIDE SEQUENCE</scope>
    <source>
        <strain evidence="3">CHK196-3914</strain>
    </source>
</reference>
<dbReference type="GO" id="GO:0000166">
    <property type="term" value="F:nucleotide binding"/>
    <property type="evidence" value="ECO:0007669"/>
    <property type="project" value="InterPro"/>
</dbReference>
<sequence>MINFAVIGTNFITDRFLEAASSVPEFCLKAVYSRTMERAQDYARRHGAERTFDSLDDLAACPDVDAVYVASPNCCHAAQSIQMMKAGKHVLVEKPAASNLREFRQMKETALEKGVILLEAMRSVFSPGFEAVRENLRELGTIRRVSFQFCQYSRRYDKFKNGIIENAFRPEMSNGALMDIGVYCVHPLADLFGMPERIKSSSLKLSNGFEGAGTILVEYEGMQGELVYSKITDSRVPSQIQGENGVMLIDRIHEPQEVTICFRDGREKKPDIPKNSNNMVYETEEFIRLIHAGTADHKWLENSETEMRIMDEVRGQQGIRFPADK</sequence>
<dbReference type="InterPro" id="IPR036291">
    <property type="entry name" value="NAD(P)-bd_dom_sf"/>
</dbReference>
<dbReference type="InterPro" id="IPR055170">
    <property type="entry name" value="GFO_IDH_MocA-like_dom"/>
</dbReference>
<evidence type="ECO:0000259" key="1">
    <source>
        <dbReference type="Pfam" id="PF01408"/>
    </source>
</evidence>
<dbReference type="Gene3D" id="3.30.360.10">
    <property type="entry name" value="Dihydrodipicolinate Reductase, domain 2"/>
    <property type="match status" value="1"/>
</dbReference>
<name>A0A9D2G6P3_9FIRM</name>
<dbReference type="InterPro" id="IPR000683">
    <property type="entry name" value="Gfo/Idh/MocA-like_OxRdtase_N"/>
</dbReference>
<dbReference type="Pfam" id="PF22725">
    <property type="entry name" value="GFO_IDH_MocA_C3"/>
    <property type="match status" value="1"/>
</dbReference>
<comment type="caution">
    <text evidence="3">The sequence shown here is derived from an EMBL/GenBank/DDBJ whole genome shotgun (WGS) entry which is preliminary data.</text>
</comment>
<dbReference type="PANTHER" id="PTHR43054">
    <property type="match status" value="1"/>
</dbReference>
<reference evidence="3" key="2">
    <citation type="submission" date="2021-04" db="EMBL/GenBank/DDBJ databases">
        <authorList>
            <person name="Gilroy R."/>
        </authorList>
    </citation>
    <scope>NUCLEOTIDE SEQUENCE</scope>
    <source>
        <strain evidence="3">CHK196-3914</strain>
    </source>
</reference>
<dbReference type="Gene3D" id="3.40.50.720">
    <property type="entry name" value="NAD(P)-binding Rossmann-like Domain"/>
    <property type="match status" value="1"/>
</dbReference>
<evidence type="ECO:0000313" key="4">
    <source>
        <dbReference type="Proteomes" id="UP000824116"/>
    </source>
</evidence>
<dbReference type="PANTHER" id="PTHR43054:SF1">
    <property type="entry name" value="SCYLLO-INOSITOL 2-DEHYDROGENASE (NADP(+)) IOLU"/>
    <property type="match status" value="1"/>
</dbReference>
<dbReference type="SUPFAM" id="SSF55347">
    <property type="entry name" value="Glyceraldehyde-3-phosphate dehydrogenase-like, C-terminal domain"/>
    <property type="match status" value="1"/>
</dbReference>
<organism evidence="3 4">
    <name type="scientific">Candidatus Mediterraneibacter stercoravium</name>
    <dbReference type="NCBI Taxonomy" id="2838685"/>
    <lineage>
        <taxon>Bacteria</taxon>
        <taxon>Bacillati</taxon>
        <taxon>Bacillota</taxon>
        <taxon>Clostridia</taxon>
        <taxon>Lachnospirales</taxon>
        <taxon>Lachnospiraceae</taxon>
        <taxon>Mediterraneibacter</taxon>
    </lineage>
</organism>
<dbReference type="AlphaFoldDB" id="A0A9D2G6P3"/>
<proteinExistence type="predicted"/>
<accession>A0A9D2G6P3</accession>
<dbReference type="Pfam" id="PF01408">
    <property type="entry name" value="GFO_IDH_MocA"/>
    <property type="match status" value="1"/>
</dbReference>
<evidence type="ECO:0000313" key="3">
    <source>
        <dbReference type="EMBL" id="HIZ73623.1"/>
    </source>
</evidence>